<evidence type="ECO:0000256" key="1">
    <source>
        <dbReference type="ARBA" id="ARBA00004141"/>
    </source>
</evidence>
<evidence type="ECO:0000256" key="5">
    <source>
        <dbReference type="SAM" id="Phobius"/>
    </source>
</evidence>
<evidence type="ECO:0008006" key="8">
    <source>
        <dbReference type="Google" id="ProtNLM"/>
    </source>
</evidence>
<evidence type="ECO:0000313" key="6">
    <source>
        <dbReference type="EMBL" id="MBY0096607.1"/>
    </source>
</evidence>
<organism evidence="6 7">
    <name type="scientific">Mesobacillus maritimus</name>
    <dbReference type="NCBI Taxonomy" id="1643336"/>
    <lineage>
        <taxon>Bacteria</taxon>
        <taxon>Bacillati</taxon>
        <taxon>Bacillota</taxon>
        <taxon>Bacilli</taxon>
        <taxon>Bacillales</taxon>
        <taxon>Bacillaceae</taxon>
        <taxon>Mesobacillus</taxon>
    </lineage>
</organism>
<keyword evidence="3 5" id="KW-1133">Transmembrane helix</keyword>
<feature type="transmembrane region" description="Helical" evidence="5">
    <location>
        <begin position="41"/>
        <end position="62"/>
    </location>
</feature>
<gene>
    <name evidence="6" type="ORF">H0185_07285</name>
</gene>
<keyword evidence="7" id="KW-1185">Reference proteome</keyword>
<dbReference type="Gene3D" id="1.20.120.1630">
    <property type="match status" value="1"/>
</dbReference>
<evidence type="ECO:0000256" key="2">
    <source>
        <dbReference type="ARBA" id="ARBA00022692"/>
    </source>
</evidence>
<evidence type="ECO:0000256" key="3">
    <source>
        <dbReference type="ARBA" id="ARBA00022989"/>
    </source>
</evidence>
<feature type="transmembrane region" description="Helical" evidence="5">
    <location>
        <begin position="69"/>
        <end position="87"/>
    </location>
</feature>
<keyword evidence="4 5" id="KW-0472">Membrane</keyword>
<accession>A0ABS7K2X3</accession>
<dbReference type="Pfam" id="PF04140">
    <property type="entry name" value="ICMT"/>
    <property type="match status" value="1"/>
</dbReference>
<protein>
    <recommendedName>
        <fullName evidence="8">Isoprenylcysteine carboxyl methyltransferase</fullName>
    </recommendedName>
</protein>
<comment type="subcellular location">
    <subcellularLocation>
        <location evidence="1">Membrane</location>
        <topology evidence="1">Multi-pass membrane protein</topology>
    </subcellularLocation>
</comment>
<sequence>MDFYVFVGFIIAQRLTELIIARRNERWMKARGAVEFGSGHYPIMVLLHSAFILTLSFEVLYFHRELSSLWGVLLIGFLFTQAIRVWALRSLGPYWNTKIIVLPGAEVVKKGPYQFIKHPNYVIVTLEIILIPLLFSAYTTAALFTVLNMMILTVRIRAEERALTEWTSYEIELEGNRRFLPLLKKTPTRS</sequence>
<dbReference type="PANTHER" id="PTHR43847:SF1">
    <property type="entry name" value="BLL3993 PROTEIN"/>
    <property type="match status" value="1"/>
</dbReference>
<proteinExistence type="predicted"/>
<evidence type="ECO:0000313" key="7">
    <source>
        <dbReference type="Proteomes" id="UP000769780"/>
    </source>
</evidence>
<evidence type="ECO:0000256" key="4">
    <source>
        <dbReference type="ARBA" id="ARBA00023136"/>
    </source>
</evidence>
<dbReference type="Proteomes" id="UP000769780">
    <property type="component" value="Unassembled WGS sequence"/>
</dbReference>
<dbReference type="EMBL" id="JACWFH010000008">
    <property type="protein sequence ID" value="MBY0096607.1"/>
    <property type="molecule type" value="Genomic_DNA"/>
</dbReference>
<keyword evidence="2 5" id="KW-0812">Transmembrane</keyword>
<dbReference type="InterPro" id="IPR007269">
    <property type="entry name" value="ICMT_MeTrfase"/>
</dbReference>
<dbReference type="PANTHER" id="PTHR43847">
    <property type="entry name" value="BLL3993 PROTEIN"/>
    <property type="match status" value="1"/>
</dbReference>
<feature type="transmembrane region" description="Helical" evidence="5">
    <location>
        <begin position="121"/>
        <end position="147"/>
    </location>
</feature>
<name>A0ABS7K2X3_9BACI</name>
<reference evidence="6 7" key="1">
    <citation type="submission" date="2020-07" db="EMBL/GenBank/DDBJ databases">
        <title>Fungal Genomes of the International Space Station.</title>
        <authorList>
            <person name="Seuylemezian A."/>
            <person name="Singh N.K."/>
            <person name="Wood J."/>
            <person name="Venkateswaran K."/>
        </authorList>
    </citation>
    <scope>NUCLEOTIDE SEQUENCE [LARGE SCALE GENOMIC DNA]</scope>
    <source>
        <strain evidence="6 7">PL-B2</strain>
    </source>
</reference>
<dbReference type="RefSeq" id="WP_221872609.1">
    <property type="nucleotide sequence ID" value="NZ_JACWFH010000008.1"/>
</dbReference>
<dbReference type="InterPro" id="IPR052527">
    <property type="entry name" value="Metal_cation-efflux_comp"/>
</dbReference>
<comment type="caution">
    <text evidence="6">The sequence shown here is derived from an EMBL/GenBank/DDBJ whole genome shotgun (WGS) entry which is preliminary data.</text>
</comment>